<dbReference type="EMBL" id="JAPNOA010000024">
    <property type="protein sequence ID" value="MCY0965177.1"/>
    <property type="molecule type" value="Genomic_DNA"/>
</dbReference>
<feature type="compositionally biased region" description="Low complexity" evidence="2">
    <location>
        <begin position="279"/>
        <end position="291"/>
    </location>
</feature>
<proteinExistence type="predicted"/>
<evidence type="ECO:0000256" key="1">
    <source>
        <dbReference type="SAM" id="Coils"/>
    </source>
</evidence>
<feature type="compositionally biased region" description="Low complexity" evidence="2">
    <location>
        <begin position="218"/>
        <end position="237"/>
    </location>
</feature>
<dbReference type="Proteomes" id="UP001150830">
    <property type="component" value="Unassembled WGS sequence"/>
</dbReference>
<feature type="region of interest" description="Disordered" evidence="2">
    <location>
        <begin position="215"/>
        <end position="336"/>
    </location>
</feature>
<organism evidence="3 4">
    <name type="scientific">Parathalassolituus penaei</name>
    <dbReference type="NCBI Taxonomy" id="2997323"/>
    <lineage>
        <taxon>Bacteria</taxon>
        <taxon>Pseudomonadati</taxon>
        <taxon>Pseudomonadota</taxon>
        <taxon>Gammaproteobacteria</taxon>
        <taxon>Oceanospirillales</taxon>
        <taxon>Oceanospirillaceae</taxon>
        <taxon>Parathalassolituus</taxon>
    </lineage>
</organism>
<dbReference type="RefSeq" id="WP_283173392.1">
    <property type="nucleotide sequence ID" value="NZ_JAPNOA010000024.1"/>
</dbReference>
<feature type="compositionally biased region" description="Polar residues" evidence="2">
    <location>
        <begin position="321"/>
        <end position="334"/>
    </location>
</feature>
<accession>A0A9X3ECR1</accession>
<gene>
    <name evidence="3" type="ORF">OUO13_08270</name>
</gene>
<dbReference type="PANTHER" id="PTHR30121:SF11">
    <property type="entry name" value="AAA+ ATPASE DOMAIN-CONTAINING PROTEIN"/>
    <property type="match status" value="1"/>
</dbReference>
<evidence type="ECO:0000256" key="2">
    <source>
        <dbReference type="SAM" id="MobiDB-lite"/>
    </source>
</evidence>
<dbReference type="AlphaFoldDB" id="A0A9X3ECR1"/>
<evidence type="ECO:0000313" key="4">
    <source>
        <dbReference type="Proteomes" id="UP001150830"/>
    </source>
</evidence>
<feature type="coiled-coil region" evidence="1">
    <location>
        <begin position="947"/>
        <end position="974"/>
    </location>
</feature>
<protein>
    <recommendedName>
        <fullName evidence="5">ATP-binding protein</fullName>
    </recommendedName>
</protein>
<dbReference type="PANTHER" id="PTHR30121">
    <property type="entry name" value="UNCHARACTERIZED PROTEIN YJGR-RELATED"/>
    <property type="match status" value="1"/>
</dbReference>
<sequence>MSDKYLSAIEFQESSAHWAELQTLPSRLSKGQVVLSESGSSTEFRFIKIRSVNKESAESQRLAMANVLSGLSHSGARLVYLLSGTKQGLELYFGVASETRDSHEHIKSLGHLLEGNFQGISLDYLKTDNPCFQSVFVDGAHTGLVTGVPSFNENSQHSENDFQGIERLANSLHGEVWQLMVVAEPGSEDEIRDAIDGLHELSTLASMEVKQTLQQGVNESTSNNESRGSSTGTSTSRTEGKSVSESEGTSSSNTEGKGKSASKSDGSTNTQNRTEKKSVGSSSTLTTGDSSNESITKGTNKGISHSLNSSETKGSTDSRSHNITSGTSHGTQATLGRERINKQIEYLIKQLDESVIQRFQLGLQKGMFRTAVYLSSPRRDTYERLTQGVRSIFQGNQPGLTPLQLMDLEQGRFDLKRLLRLHMYQGRFARGQLMAHGVPIDSYGAAVAGSWLNTRDLSLLVGVPGRELPGVALRESVDFGLNIPVNGSDHSGIKLARILHQGREMEENLIHLSKKDLSKHVFITGVTGAGKTTTCMRLLMESELPFLVIEPAKTEYRALLSSGVDLDIYQAGSEEFCPLRLNPFELVNSRVKLAGHIATLTSTLTAAYPMEAAMPQLVEEAIIAAYEAYGWDMRTGENEIFDNPWDPSVQGQCWPIFSDMIAQLDQLIESKGMGKEFEEKYRGSLVARLTNLTLGTKGPMLNTRRSLDFNALLDRKVVIELEELKSESDKALLMGLIINRLAECMKERHRQGPGFQHLTLIEEAHHLLSKPDAATSESRRQGVEAFANLLAEVRKYGEGLIIADQSPTKLIPDVIKNTHTKIVHRLSAADDRRAVGDAIGLDDEQRDFLPKLQTGETIVYCGGWNAPVWAKVTQGQRTDDEDIADEQLQELGQALQWRNRHRLTPKLAESDLVSDAATYARLIRSAPRALNALLNWVRAREQSGADQRRLKRKLALYQKEVASWQQQLTLDEEQLHSLVYTLLLDLANLPGDLEDWMAESCKSRVFEILARLLKLSSDEPLELVGRTRDVFDQLKNIPSL</sequence>
<dbReference type="InterPro" id="IPR027417">
    <property type="entry name" value="P-loop_NTPase"/>
</dbReference>
<reference evidence="3" key="1">
    <citation type="submission" date="2022-11" db="EMBL/GenBank/DDBJ databases">
        <title>Parathalassolutuus dongxingensis gen. nov., sp. nov., a novel member of family Oceanospirillaceae isolated from a coastal shrimp pond in Guangxi, China.</title>
        <authorList>
            <person name="Chen H."/>
        </authorList>
    </citation>
    <scope>NUCLEOTIDE SEQUENCE</scope>
    <source>
        <strain evidence="3">G-43</strain>
    </source>
</reference>
<comment type="caution">
    <text evidence="3">The sequence shown here is derived from an EMBL/GenBank/DDBJ whole genome shotgun (WGS) entry which is preliminary data.</text>
</comment>
<dbReference type="Gene3D" id="3.40.50.300">
    <property type="entry name" value="P-loop containing nucleotide triphosphate hydrolases"/>
    <property type="match status" value="2"/>
</dbReference>
<dbReference type="SUPFAM" id="SSF52540">
    <property type="entry name" value="P-loop containing nucleoside triphosphate hydrolases"/>
    <property type="match status" value="1"/>
</dbReference>
<feature type="compositionally biased region" description="Polar residues" evidence="2">
    <location>
        <begin position="292"/>
        <end position="313"/>
    </location>
</feature>
<evidence type="ECO:0000313" key="3">
    <source>
        <dbReference type="EMBL" id="MCY0965177.1"/>
    </source>
</evidence>
<keyword evidence="4" id="KW-1185">Reference proteome</keyword>
<name>A0A9X3ECR1_9GAMM</name>
<dbReference type="InterPro" id="IPR051162">
    <property type="entry name" value="T4SS_component"/>
</dbReference>
<keyword evidence="1" id="KW-0175">Coiled coil</keyword>
<feature type="compositionally biased region" description="Low complexity" evidence="2">
    <location>
        <begin position="245"/>
        <end position="267"/>
    </location>
</feature>
<evidence type="ECO:0008006" key="5">
    <source>
        <dbReference type="Google" id="ProtNLM"/>
    </source>
</evidence>